<proteinExistence type="predicted"/>
<keyword evidence="3" id="KW-1185">Reference proteome</keyword>
<dbReference type="EMBL" id="JAYKXN010000004">
    <property type="protein sequence ID" value="KAK7293254.1"/>
    <property type="molecule type" value="Genomic_DNA"/>
</dbReference>
<organism evidence="2 3">
    <name type="scientific">Clitoria ternatea</name>
    <name type="common">Butterfly pea</name>
    <dbReference type="NCBI Taxonomy" id="43366"/>
    <lineage>
        <taxon>Eukaryota</taxon>
        <taxon>Viridiplantae</taxon>
        <taxon>Streptophyta</taxon>
        <taxon>Embryophyta</taxon>
        <taxon>Tracheophyta</taxon>
        <taxon>Spermatophyta</taxon>
        <taxon>Magnoliopsida</taxon>
        <taxon>eudicotyledons</taxon>
        <taxon>Gunneridae</taxon>
        <taxon>Pentapetalae</taxon>
        <taxon>rosids</taxon>
        <taxon>fabids</taxon>
        <taxon>Fabales</taxon>
        <taxon>Fabaceae</taxon>
        <taxon>Papilionoideae</taxon>
        <taxon>50 kb inversion clade</taxon>
        <taxon>NPAAA clade</taxon>
        <taxon>indigoferoid/millettioid clade</taxon>
        <taxon>Phaseoleae</taxon>
        <taxon>Clitoria</taxon>
    </lineage>
</organism>
<protein>
    <submittedName>
        <fullName evidence="2">Uncharacterized protein</fullName>
    </submittedName>
</protein>
<evidence type="ECO:0000256" key="1">
    <source>
        <dbReference type="SAM" id="MobiDB-lite"/>
    </source>
</evidence>
<sequence length="126" mass="13385">MSSDVTCTCPSSLDIHDSSHWASVAITKGDASKTTRTTNRNTSVPNKLFGGQSEREVEATSLILEAIDAAEGLGNGDVEDEVGHGNEGYGDLVVAALEAGGVGQEDEAQEDEEYLEEFVFSRVFSK</sequence>
<feature type="region of interest" description="Disordered" evidence="1">
    <location>
        <begin position="29"/>
        <end position="52"/>
    </location>
</feature>
<gene>
    <name evidence="2" type="ORF">RJT34_16117</name>
</gene>
<accession>A0AAN9PDE0</accession>
<name>A0AAN9PDE0_CLITE</name>
<comment type="caution">
    <text evidence="2">The sequence shown here is derived from an EMBL/GenBank/DDBJ whole genome shotgun (WGS) entry which is preliminary data.</text>
</comment>
<evidence type="ECO:0000313" key="2">
    <source>
        <dbReference type="EMBL" id="KAK7293254.1"/>
    </source>
</evidence>
<reference evidence="2 3" key="1">
    <citation type="submission" date="2024-01" db="EMBL/GenBank/DDBJ databases">
        <title>The genomes of 5 underutilized Papilionoideae crops provide insights into root nodulation and disease resistance.</title>
        <authorList>
            <person name="Yuan L."/>
        </authorList>
    </citation>
    <scope>NUCLEOTIDE SEQUENCE [LARGE SCALE GENOMIC DNA]</scope>
    <source>
        <strain evidence="2">LY-2023</strain>
        <tissue evidence="2">Leaf</tissue>
    </source>
</reference>
<dbReference type="Proteomes" id="UP001359559">
    <property type="component" value="Unassembled WGS sequence"/>
</dbReference>
<dbReference type="AlphaFoldDB" id="A0AAN9PDE0"/>
<evidence type="ECO:0000313" key="3">
    <source>
        <dbReference type="Proteomes" id="UP001359559"/>
    </source>
</evidence>